<sequence length="48" mass="4874">MRAPVPDQVELDIAAAPVELEIALARAELVVAAAFDDGLVGGQEGVAD</sequence>
<accession>A0A645JR71</accession>
<protein>
    <submittedName>
        <fullName evidence="1">Uncharacterized protein</fullName>
    </submittedName>
</protein>
<organism evidence="1">
    <name type="scientific">bioreactor metagenome</name>
    <dbReference type="NCBI Taxonomy" id="1076179"/>
    <lineage>
        <taxon>unclassified sequences</taxon>
        <taxon>metagenomes</taxon>
        <taxon>ecological metagenomes</taxon>
    </lineage>
</organism>
<comment type="caution">
    <text evidence="1">The sequence shown here is derived from an EMBL/GenBank/DDBJ whole genome shotgun (WGS) entry which is preliminary data.</text>
</comment>
<evidence type="ECO:0000313" key="1">
    <source>
        <dbReference type="EMBL" id="MPN61983.1"/>
    </source>
</evidence>
<dbReference type="EMBL" id="VSSQ01139348">
    <property type="protein sequence ID" value="MPN61983.1"/>
    <property type="molecule type" value="Genomic_DNA"/>
</dbReference>
<dbReference type="AlphaFoldDB" id="A0A645JR71"/>
<name>A0A645JR71_9ZZZZ</name>
<proteinExistence type="predicted"/>
<reference evidence="1" key="1">
    <citation type="submission" date="2019-08" db="EMBL/GenBank/DDBJ databases">
        <authorList>
            <person name="Kucharzyk K."/>
            <person name="Murdoch R.W."/>
            <person name="Higgins S."/>
            <person name="Loffler F."/>
        </authorList>
    </citation>
    <scope>NUCLEOTIDE SEQUENCE</scope>
</reference>
<gene>
    <name evidence="1" type="ORF">SDC9_209729</name>
</gene>